<dbReference type="EMBL" id="ML977006">
    <property type="protein sequence ID" value="KAF1953090.1"/>
    <property type="molecule type" value="Genomic_DNA"/>
</dbReference>
<evidence type="ECO:0000313" key="1">
    <source>
        <dbReference type="EMBL" id="KAF1953090.1"/>
    </source>
</evidence>
<dbReference type="InterPro" id="IPR053008">
    <property type="entry name" value="Phomopsin_biosynth_assoc"/>
</dbReference>
<name>A0A6A5TMC1_9PLEO</name>
<gene>
    <name evidence="1" type="ORF">CC80DRAFT_507538</name>
</gene>
<dbReference type="OrthoDB" id="3501153at2759"/>
<protein>
    <submittedName>
        <fullName evidence="1">Uncharacterized protein</fullName>
    </submittedName>
</protein>
<accession>A0A6A5TMC1</accession>
<dbReference type="PANTHER" id="PTHR35896:SF3">
    <property type="entry name" value="MAJOR FACILITATOR SUPERFAMILY TRANSPORTER"/>
    <property type="match status" value="1"/>
</dbReference>
<evidence type="ECO:0000313" key="2">
    <source>
        <dbReference type="Proteomes" id="UP000800035"/>
    </source>
</evidence>
<proteinExistence type="predicted"/>
<organism evidence="1 2">
    <name type="scientific">Byssothecium circinans</name>
    <dbReference type="NCBI Taxonomy" id="147558"/>
    <lineage>
        <taxon>Eukaryota</taxon>
        <taxon>Fungi</taxon>
        <taxon>Dikarya</taxon>
        <taxon>Ascomycota</taxon>
        <taxon>Pezizomycotina</taxon>
        <taxon>Dothideomycetes</taxon>
        <taxon>Pleosporomycetidae</taxon>
        <taxon>Pleosporales</taxon>
        <taxon>Massarineae</taxon>
        <taxon>Massarinaceae</taxon>
        <taxon>Byssothecium</taxon>
    </lineage>
</organism>
<dbReference type="PANTHER" id="PTHR35896">
    <property type="entry name" value="IG-LIKE DOMAIN-CONTAINING PROTEIN"/>
    <property type="match status" value="1"/>
</dbReference>
<sequence length="164" mass="18141">MLRPSDRRRVPRLYRQERPESVPRCDYTEKASIEEVCRGHGPGFFVRQQYHLMHCLFLIKKLHRALASGKTVDGQIKTTHHTEHCIGQLLQSHGFREHDVQLSYAKFPYCGKSGGSLPTAEDLLGEPPLIRALGGANRVAEAAGLAIGSAASKGNLTAITKLLE</sequence>
<dbReference type="AlphaFoldDB" id="A0A6A5TMC1"/>
<reference evidence="1" key="1">
    <citation type="journal article" date="2020" name="Stud. Mycol.">
        <title>101 Dothideomycetes genomes: a test case for predicting lifestyles and emergence of pathogens.</title>
        <authorList>
            <person name="Haridas S."/>
            <person name="Albert R."/>
            <person name="Binder M."/>
            <person name="Bloem J."/>
            <person name="Labutti K."/>
            <person name="Salamov A."/>
            <person name="Andreopoulos B."/>
            <person name="Baker S."/>
            <person name="Barry K."/>
            <person name="Bills G."/>
            <person name="Bluhm B."/>
            <person name="Cannon C."/>
            <person name="Castanera R."/>
            <person name="Culley D."/>
            <person name="Daum C."/>
            <person name="Ezra D."/>
            <person name="Gonzalez J."/>
            <person name="Henrissat B."/>
            <person name="Kuo A."/>
            <person name="Liang C."/>
            <person name="Lipzen A."/>
            <person name="Lutzoni F."/>
            <person name="Magnuson J."/>
            <person name="Mondo S."/>
            <person name="Nolan M."/>
            <person name="Ohm R."/>
            <person name="Pangilinan J."/>
            <person name="Park H.-J."/>
            <person name="Ramirez L."/>
            <person name="Alfaro M."/>
            <person name="Sun H."/>
            <person name="Tritt A."/>
            <person name="Yoshinaga Y."/>
            <person name="Zwiers L.-H."/>
            <person name="Turgeon B."/>
            <person name="Goodwin S."/>
            <person name="Spatafora J."/>
            <person name="Crous P."/>
            <person name="Grigoriev I."/>
        </authorList>
    </citation>
    <scope>NUCLEOTIDE SEQUENCE</scope>
    <source>
        <strain evidence="1">CBS 675.92</strain>
    </source>
</reference>
<keyword evidence="2" id="KW-1185">Reference proteome</keyword>
<dbReference type="Proteomes" id="UP000800035">
    <property type="component" value="Unassembled WGS sequence"/>
</dbReference>